<comment type="caution">
    <text evidence="3">The sequence shown here is derived from an EMBL/GenBank/DDBJ whole genome shotgun (WGS) entry which is preliminary data.</text>
</comment>
<comment type="similarity">
    <text evidence="1">Belongs to the RelB/DinJ antitoxin family.</text>
</comment>
<evidence type="ECO:0000313" key="4">
    <source>
        <dbReference type="Proteomes" id="UP000728968"/>
    </source>
</evidence>
<accession>A0ABS2G0A7</accession>
<dbReference type="Pfam" id="PF04221">
    <property type="entry name" value="RelB"/>
    <property type="match status" value="1"/>
</dbReference>
<proteinExistence type="inferred from homology"/>
<dbReference type="InterPro" id="IPR007337">
    <property type="entry name" value="RelB/DinJ"/>
</dbReference>
<gene>
    <name evidence="3" type="ORF">H6A04_00875</name>
</gene>
<dbReference type="NCBIfam" id="TIGR02384">
    <property type="entry name" value="RelB_DinJ"/>
    <property type="match status" value="1"/>
</dbReference>
<dbReference type="EMBL" id="JACJLT010000004">
    <property type="protein sequence ID" value="MBM6874225.1"/>
    <property type="molecule type" value="Genomic_DNA"/>
</dbReference>
<evidence type="ECO:0000256" key="1">
    <source>
        <dbReference type="ARBA" id="ARBA00010562"/>
    </source>
</evidence>
<sequence length="88" mass="10237">MARTLINFRIDEDLKIDLEQICEDMGMSLSTAFTIFAKKLARERKIPFEIDSDPFYSRQNMERLEKSIEQLEKTGGTIHNIKIDGIDL</sequence>
<dbReference type="Proteomes" id="UP000728968">
    <property type="component" value="Unassembled WGS sequence"/>
</dbReference>
<reference evidence="3 4" key="1">
    <citation type="journal article" date="2021" name="Sci. Rep.">
        <title>The distribution of antibiotic resistance genes in chicken gut microbiota commensals.</title>
        <authorList>
            <person name="Juricova H."/>
            <person name="Matiasovicova J."/>
            <person name="Kubasova T."/>
            <person name="Cejkova D."/>
            <person name="Rychlik I."/>
        </authorList>
    </citation>
    <scope>NUCLEOTIDE SEQUENCE [LARGE SCALE GENOMIC DNA]</scope>
    <source>
        <strain evidence="3 4">An425</strain>
    </source>
</reference>
<evidence type="ECO:0000313" key="3">
    <source>
        <dbReference type="EMBL" id="MBM6874225.1"/>
    </source>
</evidence>
<dbReference type="PANTHER" id="PTHR38781">
    <property type="entry name" value="ANTITOXIN DINJ-RELATED"/>
    <property type="match status" value="1"/>
</dbReference>
<keyword evidence="4" id="KW-1185">Reference proteome</keyword>
<protein>
    <submittedName>
        <fullName evidence="3">Type II toxin-antitoxin system RelB/DinJ family antitoxin</fullName>
    </submittedName>
</protein>
<evidence type="ECO:0000256" key="2">
    <source>
        <dbReference type="ARBA" id="ARBA00022649"/>
    </source>
</evidence>
<dbReference type="Gene3D" id="1.10.1220.10">
    <property type="entry name" value="Met repressor-like"/>
    <property type="match status" value="1"/>
</dbReference>
<name>A0ABS2G0A7_FUSMR</name>
<dbReference type="RefSeq" id="WP_204687804.1">
    <property type="nucleotide sequence ID" value="NZ_JACJLT010000004.1"/>
</dbReference>
<organism evidence="3 4">
    <name type="scientific">Fusobacterium mortiferum</name>
    <dbReference type="NCBI Taxonomy" id="850"/>
    <lineage>
        <taxon>Bacteria</taxon>
        <taxon>Fusobacteriati</taxon>
        <taxon>Fusobacteriota</taxon>
        <taxon>Fusobacteriia</taxon>
        <taxon>Fusobacteriales</taxon>
        <taxon>Fusobacteriaceae</taxon>
        <taxon>Fusobacterium</taxon>
    </lineage>
</organism>
<dbReference type="PANTHER" id="PTHR38781:SF1">
    <property type="entry name" value="ANTITOXIN DINJ-RELATED"/>
    <property type="match status" value="1"/>
</dbReference>
<keyword evidence="2" id="KW-1277">Toxin-antitoxin system</keyword>
<dbReference type="InterPro" id="IPR013321">
    <property type="entry name" value="Arc_rbn_hlx_hlx"/>
</dbReference>